<dbReference type="Proteomes" id="UP001177021">
    <property type="component" value="Unassembled WGS sequence"/>
</dbReference>
<gene>
    <name evidence="1" type="ORF">MILVUS5_LOCUS40435</name>
</gene>
<reference evidence="1" key="1">
    <citation type="submission" date="2023-10" db="EMBL/GenBank/DDBJ databases">
        <authorList>
            <person name="Rodriguez Cubillos JULIANA M."/>
            <person name="De Vega J."/>
        </authorList>
    </citation>
    <scope>NUCLEOTIDE SEQUENCE</scope>
</reference>
<sequence>MENAMSNVKKKVSKTRTLNENVPPMQIELDDMRGRYLQSKTMSPGFQSYAENIDFGSPPPLARYFYAGSPLSGKSSDSFNSPIFGASKYRSLKMQQYSGGGTSLGNSSFGSRGRLPLSPLSSIENFEKKSPPIYRTPVKGDEEVFVMDDIQVRPMSGVKSGRSSSSSSSGRGSSSGKGSSSSSTKSLFKTDICRAWEDSGNCRYNSKCQFAHGREELHPSRLSMKRKSEGQMGRQSARQGSWSFSPNSDPVHKPAEVAEAEHAVRRLPISQPTSPEPHCSPASSNTISDWSPLDDGIEVVLPNGSGRDPSREEVEAYILGTLNQRTTKWRLPVFDAICKVQ</sequence>
<organism evidence="1 2">
    <name type="scientific">Trifolium pratense</name>
    <name type="common">Red clover</name>
    <dbReference type="NCBI Taxonomy" id="57577"/>
    <lineage>
        <taxon>Eukaryota</taxon>
        <taxon>Viridiplantae</taxon>
        <taxon>Streptophyta</taxon>
        <taxon>Embryophyta</taxon>
        <taxon>Tracheophyta</taxon>
        <taxon>Spermatophyta</taxon>
        <taxon>Magnoliopsida</taxon>
        <taxon>eudicotyledons</taxon>
        <taxon>Gunneridae</taxon>
        <taxon>Pentapetalae</taxon>
        <taxon>rosids</taxon>
        <taxon>fabids</taxon>
        <taxon>Fabales</taxon>
        <taxon>Fabaceae</taxon>
        <taxon>Papilionoideae</taxon>
        <taxon>50 kb inversion clade</taxon>
        <taxon>NPAAA clade</taxon>
        <taxon>Hologalegina</taxon>
        <taxon>IRL clade</taxon>
        <taxon>Trifolieae</taxon>
        <taxon>Trifolium</taxon>
    </lineage>
</organism>
<accession>A0ACB0MBX3</accession>
<evidence type="ECO:0000313" key="2">
    <source>
        <dbReference type="Proteomes" id="UP001177021"/>
    </source>
</evidence>
<keyword evidence="2" id="KW-1185">Reference proteome</keyword>
<dbReference type="EMBL" id="CASHSV030000823">
    <property type="protein sequence ID" value="CAJ2678065.1"/>
    <property type="molecule type" value="Genomic_DNA"/>
</dbReference>
<evidence type="ECO:0000313" key="1">
    <source>
        <dbReference type="EMBL" id="CAJ2678065.1"/>
    </source>
</evidence>
<name>A0ACB0MBX3_TRIPR</name>
<protein>
    <submittedName>
        <fullName evidence="1">Uncharacterized protein</fullName>
    </submittedName>
</protein>
<comment type="caution">
    <text evidence="1">The sequence shown here is derived from an EMBL/GenBank/DDBJ whole genome shotgun (WGS) entry which is preliminary data.</text>
</comment>
<proteinExistence type="predicted"/>